<dbReference type="RefSeq" id="WP_022513380.1">
    <property type="nucleotide sequence ID" value="NZ_CP017037.1"/>
</dbReference>
<sequence>MDSGGKWYYFTPIILVALIWRDIGMQVVHALEDLNTGVTKTILFPVNAVQLGTDGRRKFFTSITTSKRRFSFSELEVFLLDNGSEYFINDAMKYLIKSISA</sequence>
<protein>
    <submittedName>
        <fullName evidence="1">Uncharacterized protein</fullName>
    </submittedName>
</protein>
<proteinExistence type="predicted"/>
<reference evidence="2" key="1">
    <citation type="submission" date="2016-08" db="EMBL/GenBank/DDBJ databases">
        <authorList>
            <person name="Holder M.E."/>
            <person name="Ajami N.J."/>
            <person name="Petrosino J.F."/>
        </authorList>
    </citation>
    <scope>NUCLEOTIDE SEQUENCE [LARGE SCALE GENOMIC DNA]</scope>
    <source>
        <strain evidence="2">F0677</strain>
    </source>
</reference>
<accession>A0A1B3WD64</accession>
<dbReference type="KEGG" id="dpn:BCB69_02375"/>
<dbReference type="Proteomes" id="UP000094757">
    <property type="component" value="Chromosome"/>
</dbReference>
<evidence type="ECO:0000313" key="2">
    <source>
        <dbReference type="Proteomes" id="UP000094757"/>
    </source>
</evidence>
<dbReference type="AlphaFoldDB" id="A0A1B3WD64"/>
<dbReference type="EMBL" id="CP017037">
    <property type="protein sequence ID" value="AOH38919.1"/>
    <property type="molecule type" value="Genomic_DNA"/>
</dbReference>
<gene>
    <name evidence="1" type="ORF">BCB69_02375</name>
</gene>
<organism evidence="1 2">
    <name type="scientific">Dialister pneumosintes</name>
    <dbReference type="NCBI Taxonomy" id="39950"/>
    <lineage>
        <taxon>Bacteria</taxon>
        <taxon>Bacillati</taxon>
        <taxon>Bacillota</taxon>
        <taxon>Negativicutes</taxon>
        <taxon>Veillonellales</taxon>
        <taxon>Veillonellaceae</taxon>
        <taxon>Dialister</taxon>
    </lineage>
</organism>
<name>A0A1B3WD64_9FIRM</name>
<evidence type="ECO:0000313" key="1">
    <source>
        <dbReference type="EMBL" id="AOH38919.1"/>
    </source>
</evidence>